<organism evidence="2 3">
    <name type="scientific">Phyllosticta citribraziliensis</name>
    <dbReference type="NCBI Taxonomy" id="989973"/>
    <lineage>
        <taxon>Eukaryota</taxon>
        <taxon>Fungi</taxon>
        <taxon>Dikarya</taxon>
        <taxon>Ascomycota</taxon>
        <taxon>Pezizomycotina</taxon>
        <taxon>Dothideomycetes</taxon>
        <taxon>Dothideomycetes incertae sedis</taxon>
        <taxon>Botryosphaeriales</taxon>
        <taxon>Phyllostictaceae</taxon>
        <taxon>Phyllosticta</taxon>
    </lineage>
</organism>
<protein>
    <submittedName>
        <fullName evidence="2">Uncharacterized protein</fullName>
    </submittedName>
</protein>
<evidence type="ECO:0000313" key="3">
    <source>
        <dbReference type="Proteomes" id="UP001360953"/>
    </source>
</evidence>
<proteinExistence type="predicted"/>
<evidence type="ECO:0000256" key="1">
    <source>
        <dbReference type="SAM" id="MobiDB-lite"/>
    </source>
</evidence>
<accession>A0ABR1L9E1</accession>
<feature type="region of interest" description="Disordered" evidence="1">
    <location>
        <begin position="156"/>
        <end position="175"/>
    </location>
</feature>
<dbReference type="Proteomes" id="UP001360953">
    <property type="component" value="Unassembled WGS sequence"/>
</dbReference>
<comment type="caution">
    <text evidence="2">The sequence shown here is derived from an EMBL/GenBank/DDBJ whole genome shotgun (WGS) entry which is preliminary data.</text>
</comment>
<evidence type="ECO:0000313" key="2">
    <source>
        <dbReference type="EMBL" id="KAK7531016.1"/>
    </source>
</evidence>
<keyword evidence="3" id="KW-1185">Reference proteome</keyword>
<dbReference type="EMBL" id="JBBPEH010000013">
    <property type="protein sequence ID" value="KAK7531016.1"/>
    <property type="molecule type" value="Genomic_DNA"/>
</dbReference>
<gene>
    <name evidence="2" type="ORF">J3D65DRAFT_607219</name>
</gene>
<dbReference type="RefSeq" id="XP_066651089.1">
    <property type="nucleotide sequence ID" value="XM_066798488.1"/>
</dbReference>
<sequence>MTSYVFIAMRGMQCAATADATKTPSTRSADRVVVPCRRSYNSAANERSTAGRRAEKDDLRVDCQRWESALLPQSRREAIKGFQVQWCWSRGGGKGGILILPPPCLLYTRTRRVASRLPPHASPLHRHRRTPVGLPVSAVTSPPVVISTRGIPLSSHRFAPPEIGRPATTSSPNDLIADPKLTMEPPESNISAAAAAAAAALEATSHADMLQQLRTRQTQRLARELAQ</sequence>
<name>A0ABR1L9E1_9PEZI</name>
<dbReference type="GeneID" id="92031394"/>
<reference evidence="2 3" key="1">
    <citation type="submission" date="2024-04" db="EMBL/GenBank/DDBJ databases">
        <title>Phyllosticta paracitricarpa is synonymous to the EU quarantine fungus P. citricarpa based on phylogenomic analyses.</title>
        <authorList>
            <consortium name="Lawrence Berkeley National Laboratory"/>
            <person name="Van ingen-buijs V.A."/>
            <person name="Van westerhoven A.C."/>
            <person name="Haridas S."/>
            <person name="Skiadas P."/>
            <person name="Martin F."/>
            <person name="Groenewald J.Z."/>
            <person name="Crous P.W."/>
            <person name="Seidl M.F."/>
        </authorList>
    </citation>
    <scope>NUCLEOTIDE SEQUENCE [LARGE SCALE GENOMIC DNA]</scope>
    <source>
        <strain evidence="2 3">CPC 17464</strain>
    </source>
</reference>